<name>A0ACD0WDB9_CLALS</name>
<sequence length="262" mass="28562">MAQLRRSARVQASSTAQTAPPAKKQKTERKPVEAKPKTAEPQLDIGDAIPDITLANENGEDINLAEEAKKSKFVVIFAYPRASTPGCTRQACGFQRNFEAFKKLGATVFGLSADQPKAQLNFVSKQGLEYSLLSDPSRELIGRLGARKSPSGVIRSHWVFVDGKLAVKRIQVSPEVSISSALEEVKKLADGKEDATEAKEESKEKSKEEPKEELKEDEPKEEAKEDGSDAKTDEKDQLNEKVEVGTADENGLPKAEPATAQV</sequence>
<gene>
    <name evidence="1" type="ORF">EJF14_10613</name>
</gene>
<dbReference type="EMBL" id="CP038484">
    <property type="protein sequence ID" value="QFZ25517.1"/>
    <property type="molecule type" value="Genomic_DNA"/>
</dbReference>
<organism evidence="1 2">
    <name type="scientific">Clavispora lusitaniae</name>
    <name type="common">Candida lusitaniae</name>
    <dbReference type="NCBI Taxonomy" id="36911"/>
    <lineage>
        <taxon>Eukaryota</taxon>
        <taxon>Fungi</taxon>
        <taxon>Dikarya</taxon>
        <taxon>Ascomycota</taxon>
        <taxon>Saccharomycotina</taxon>
        <taxon>Pichiomycetes</taxon>
        <taxon>Metschnikowiaceae</taxon>
        <taxon>Clavispora</taxon>
    </lineage>
</organism>
<proteinExistence type="predicted"/>
<accession>A0ACD0WDB9</accession>
<evidence type="ECO:0000313" key="2">
    <source>
        <dbReference type="Proteomes" id="UP000326582"/>
    </source>
</evidence>
<protein>
    <submittedName>
        <fullName evidence="1">Peroxiredoxin</fullName>
    </submittedName>
</protein>
<keyword evidence="2" id="KW-1185">Reference proteome</keyword>
<dbReference type="Proteomes" id="UP000326582">
    <property type="component" value="Chromosome 1"/>
</dbReference>
<reference evidence="2" key="1">
    <citation type="journal article" date="2019" name="MBio">
        <title>Comparative genomics for the elucidation of multidrug resistance (MDR) in Candida lusitaniae.</title>
        <authorList>
            <person name="Kannan A."/>
            <person name="Asner S.A."/>
            <person name="Trachsel E."/>
            <person name="Kelly S."/>
            <person name="Parker J."/>
            <person name="Sanglard D."/>
        </authorList>
    </citation>
    <scope>NUCLEOTIDE SEQUENCE [LARGE SCALE GENOMIC DNA]</scope>
    <source>
        <strain evidence="2">P1</strain>
    </source>
</reference>
<evidence type="ECO:0000313" key="1">
    <source>
        <dbReference type="EMBL" id="QFZ25517.1"/>
    </source>
</evidence>